<evidence type="ECO:0000313" key="6">
    <source>
        <dbReference type="EMBL" id="KAJ2846305.1"/>
    </source>
</evidence>
<dbReference type="PANTHER" id="PTHR12363">
    <property type="entry name" value="TRANSPORTIN 3 AND IMPORTIN 13"/>
    <property type="match status" value="1"/>
</dbReference>
<keyword evidence="4" id="KW-0653">Protein transport</keyword>
<comment type="similarity">
    <text evidence="2">Belongs to the importin beta family.</text>
</comment>
<dbReference type="Pfam" id="PF24140">
    <property type="entry name" value="TPR_TNPO3_IPO13_3rd"/>
    <property type="match status" value="1"/>
</dbReference>
<dbReference type="AlphaFoldDB" id="A0A9W8I9S5"/>
<organism evidence="6 7">
    <name type="scientific">Coemansia brasiliensis</name>
    <dbReference type="NCBI Taxonomy" id="2650707"/>
    <lineage>
        <taxon>Eukaryota</taxon>
        <taxon>Fungi</taxon>
        <taxon>Fungi incertae sedis</taxon>
        <taxon>Zoopagomycota</taxon>
        <taxon>Kickxellomycotina</taxon>
        <taxon>Kickxellomycetes</taxon>
        <taxon>Kickxellales</taxon>
        <taxon>Kickxellaceae</taxon>
        <taxon>Coemansia</taxon>
    </lineage>
</organism>
<dbReference type="GO" id="GO:0006606">
    <property type="term" value="P:protein import into nucleus"/>
    <property type="evidence" value="ECO:0007669"/>
    <property type="project" value="TreeGrafter"/>
</dbReference>
<dbReference type="InterPro" id="IPR051345">
    <property type="entry name" value="Importin_beta-like_NTR"/>
</dbReference>
<sequence>MTAIQECAQSAGKDGAYAIIEFLGVFAEELNTTSLASAEQARIVQDVREALPQVLQVLLGVISGLEGSPATDTPEFARRTGRQASWRVRAWRGLQQWLQFGVPGDTLFLPLLEAVLAQLRVLAAYQLRGDSDESEIAAATTAADDMVGNAAMAARFGRSVSETVLAHFAQPWLAQVVEHSDSEGALPWATMVVTFGETYTEYIAAHLDEDHVTAYLRLVVALTQFPGHAGLDEEVSVQPLGLWCLLQEALADSDTKSNFAHSAYADVVRALVAKCAYPPTEVWAAADRDARDQFTAYRREAGDALLGTFYVLRGDMLGALVDSALAASDWRHAEAALFALRSVGEAVPQDENDHLPRLFAPGALTQLQPGLTSLHAAVLSLAGAYAEWLSAHPPLLANVVPRVAAALNEPALVSTAVAALRRLCDNCRAQLGNAVPGLVQLARDSLQTLPSREQQRVLEAVADVILAQSPSTHSTALAPLIMSLLPALQADVARLTPDPDAQAALIDCLRAIEALARGLQFADDIEERALTGDPEATSMLTFAAQCYCDDSLATFRAGLLDALNRVLAVPEGLSDDLLEAMLAAVGASVRRGPHAFAPDFSQVISFVRCTWEACVARAGSDGASVISARWADLCPPLLQSMAQLATVAAPKPWRSDADTDTALGALLARAIGDICTGLAHAAPTLEAAVEQQPVVNERAFDLGARVLLERPGLLIHSEMAAAHLCKLGVHALAVPSRLALRPATNFLGTVVRLAAPSARTSPASPLLQALCSEFAPAWLRATLAGIGGALPRSLLPGLSELLFALVRHHLQPVRVWIAELLRDPSFPSPHASERAKRQFTQQLLATRSFVRAKAVISEFAIQCRNLQGTSYAS</sequence>
<comment type="subcellular location">
    <subcellularLocation>
        <location evidence="1">Nucleus</location>
    </subcellularLocation>
</comment>
<dbReference type="PANTHER" id="PTHR12363:SF33">
    <property type="entry name" value="IMPORTIN-13"/>
    <property type="match status" value="1"/>
</dbReference>
<dbReference type="InterPro" id="IPR011989">
    <property type="entry name" value="ARM-like"/>
</dbReference>
<accession>A0A9W8I9S5</accession>
<dbReference type="GO" id="GO:0005634">
    <property type="term" value="C:nucleus"/>
    <property type="evidence" value="ECO:0007669"/>
    <property type="project" value="UniProtKB-SubCell"/>
</dbReference>
<keyword evidence="7" id="KW-1185">Reference proteome</keyword>
<dbReference type="InterPro" id="IPR057942">
    <property type="entry name" value="TPR_TNPO3_IPO13_3rd"/>
</dbReference>
<dbReference type="OrthoDB" id="2016913at2759"/>
<reference evidence="6" key="1">
    <citation type="submission" date="2022-07" db="EMBL/GenBank/DDBJ databases">
        <title>Phylogenomic reconstructions and comparative analyses of Kickxellomycotina fungi.</title>
        <authorList>
            <person name="Reynolds N.K."/>
            <person name="Stajich J.E."/>
            <person name="Barry K."/>
            <person name="Grigoriev I.V."/>
            <person name="Crous P."/>
            <person name="Smith M.E."/>
        </authorList>
    </citation>
    <scope>NUCLEOTIDE SEQUENCE</scope>
    <source>
        <strain evidence="6">NRRL 1566</strain>
    </source>
</reference>
<keyword evidence="3" id="KW-0813">Transport</keyword>
<dbReference type="InterPro" id="IPR040520">
    <property type="entry name" value="Importin_rep_3"/>
</dbReference>
<dbReference type="Pfam" id="PF18806">
    <property type="entry name" value="Importin_rep_3"/>
    <property type="match status" value="1"/>
</dbReference>
<evidence type="ECO:0000256" key="4">
    <source>
        <dbReference type="ARBA" id="ARBA00022927"/>
    </source>
</evidence>
<keyword evidence="5" id="KW-0539">Nucleus</keyword>
<gene>
    <name evidence="6" type="ORF">IWW36_004414</name>
</gene>
<dbReference type="EMBL" id="JANBUW010000573">
    <property type="protein sequence ID" value="KAJ2846305.1"/>
    <property type="molecule type" value="Genomic_DNA"/>
</dbReference>
<dbReference type="Proteomes" id="UP001139887">
    <property type="component" value="Unassembled WGS sequence"/>
</dbReference>
<evidence type="ECO:0000256" key="1">
    <source>
        <dbReference type="ARBA" id="ARBA00004123"/>
    </source>
</evidence>
<name>A0A9W8I9S5_9FUNG</name>
<evidence type="ECO:0000313" key="7">
    <source>
        <dbReference type="Proteomes" id="UP001139887"/>
    </source>
</evidence>
<protein>
    <recommendedName>
        <fullName evidence="8">Importin-13</fullName>
    </recommendedName>
</protein>
<comment type="caution">
    <text evidence="6">The sequence shown here is derived from an EMBL/GenBank/DDBJ whole genome shotgun (WGS) entry which is preliminary data.</text>
</comment>
<evidence type="ECO:0008006" key="8">
    <source>
        <dbReference type="Google" id="ProtNLM"/>
    </source>
</evidence>
<proteinExistence type="inferred from homology"/>
<dbReference type="GO" id="GO:0005737">
    <property type="term" value="C:cytoplasm"/>
    <property type="evidence" value="ECO:0007669"/>
    <property type="project" value="TreeGrafter"/>
</dbReference>
<dbReference type="InterPro" id="IPR016024">
    <property type="entry name" value="ARM-type_fold"/>
</dbReference>
<dbReference type="Gene3D" id="1.25.10.10">
    <property type="entry name" value="Leucine-rich Repeat Variant"/>
    <property type="match status" value="1"/>
</dbReference>
<dbReference type="SUPFAM" id="SSF48371">
    <property type="entry name" value="ARM repeat"/>
    <property type="match status" value="1"/>
</dbReference>
<evidence type="ECO:0000256" key="3">
    <source>
        <dbReference type="ARBA" id="ARBA00022448"/>
    </source>
</evidence>
<evidence type="ECO:0000256" key="5">
    <source>
        <dbReference type="ARBA" id="ARBA00023242"/>
    </source>
</evidence>
<evidence type="ECO:0000256" key="2">
    <source>
        <dbReference type="ARBA" id="ARBA00007991"/>
    </source>
</evidence>